<name>A0A0C2WG78_AMAMK</name>
<reference evidence="2 4" key="1">
    <citation type="submission" date="2014-04" db="EMBL/GenBank/DDBJ databases">
        <title>Evolutionary Origins and Diversification of the Mycorrhizal Mutualists.</title>
        <authorList>
            <consortium name="DOE Joint Genome Institute"/>
            <consortium name="Mycorrhizal Genomics Consortium"/>
            <person name="Kohler A."/>
            <person name="Kuo A."/>
            <person name="Nagy L.G."/>
            <person name="Floudas D."/>
            <person name="Copeland A."/>
            <person name="Barry K.W."/>
            <person name="Cichocki N."/>
            <person name="Veneault-Fourrey C."/>
            <person name="LaButti K."/>
            <person name="Lindquist E.A."/>
            <person name="Lipzen A."/>
            <person name="Lundell T."/>
            <person name="Morin E."/>
            <person name="Murat C."/>
            <person name="Riley R."/>
            <person name="Ohm R."/>
            <person name="Sun H."/>
            <person name="Tunlid A."/>
            <person name="Henrissat B."/>
            <person name="Grigoriev I.V."/>
            <person name="Hibbett D.S."/>
            <person name="Martin F."/>
        </authorList>
    </citation>
    <scope>NUCLEOTIDE SEQUENCE [LARGE SCALE GENOMIC DNA]</scope>
    <source>
        <strain evidence="2 4">Koide BX008</strain>
    </source>
</reference>
<evidence type="ECO:0000256" key="1">
    <source>
        <dbReference type="SAM" id="MobiDB-lite"/>
    </source>
</evidence>
<dbReference type="AlphaFoldDB" id="A0A0C2WG78"/>
<dbReference type="EMBL" id="KN818345">
    <property type="protein sequence ID" value="KIL58189.1"/>
    <property type="molecule type" value="Genomic_DNA"/>
</dbReference>
<gene>
    <name evidence="3" type="ORF">M378DRAFT_170916</name>
    <name evidence="2" type="ORF">M378DRAFT_173496</name>
</gene>
<evidence type="ECO:0000313" key="3">
    <source>
        <dbReference type="EMBL" id="KIL58189.1"/>
    </source>
</evidence>
<dbReference type="HOGENOM" id="CLU_080750_0_0_1"/>
<organism evidence="2 4">
    <name type="scientific">Amanita muscaria (strain Koide BX008)</name>
    <dbReference type="NCBI Taxonomy" id="946122"/>
    <lineage>
        <taxon>Eukaryota</taxon>
        <taxon>Fungi</taxon>
        <taxon>Dikarya</taxon>
        <taxon>Basidiomycota</taxon>
        <taxon>Agaricomycotina</taxon>
        <taxon>Agaricomycetes</taxon>
        <taxon>Agaricomycetidae</taxon>
        <taxon>Agaricales</taxon>
        <taxon>Pluteineae</taxon>
        <taxon>Amanitaceae</taxon>
        <taxon>Amanita</taxon>
    </lineage>
</organism>
<feature type="region of interest" description="Disordered" evidence="1">
    <location>
        <begin position="96"/>
        <end position="127"/>
    </location>
</feature>
<protein>
    <submittedName>
        <fullName evidence="2">Uncharacterized protein</fullName>
    </submittedName>
</protein>
<feature type="compositionally biased region" description="Polar residues" evidence="1">
    <location>
        <begin position="103"/>
        <end position="116"/>
    </location>
</feature>
<sequence>MNRGRSISNGSLYLVTSFTRCTHWGIAVFNRPCNPGQGLTFVNTPFGWKGSRGFTTKVSDTNKGDTPNQCVFLRGYKIMIRQDIFDNLCNDQPRGSGPAMPFSASQAGSISMTRQPATRIRGGGGTDFTSKILTGKKRLSYTPISTHL</sequence>
<dbReference type="EMBL" id="KN818494">
    <property type="protein sequence ID" value="KIL55611.1"/>
    <property type="molecule type" value="Genomic_DNA"/>
</dbReference>
<evidence type="ECO:0000313" key="2">
    <source>
        <dbReference type="EMBL" id="KIL55611.1"/>
    </source>
</evidence>
<keyword evidence="4" id="KW-1185">Reference proteome</keyword>
<dbReference type="Proteomes" id="UP000054549">
    <property type="component" value="Unassembled WGS sequence"/>
</dbReference>
<dbReference type="OrthoDB" id="2662290at2759"/>
<feature type="non-terminal residue" evidence="2">
    <location>
        <position position="148"/>
    </location>
</feature>
<evidence type="ECO:0000313" key="4">
    <source>
        <dbReference type="Proteomes" id="UP000054549"/>
    </source>
</evidence>
<accession>A0A0C2WG78</accession>
<proteinExistence type="predicted"/>